<feature type="transmembrane region" description="Helical" evidence="5">
    <location>
        <begin position="111"/>
        <end position="130"/>
    </location>
</feature>
<keyword evidence="3 5" id="KW-1133">Transmembrane helix</keyword>
<gene>
    <name evidence="7" type="ORF">HZU40_32675</name>
</gene>
<dbReference type="KEGG" id="mflu:HZU40_32675"/>
<feature type="transmembrane region" description="Helical" evidence="5">
    <location>
        <begin position="245"/>
        <end position="261"/>
    </location>
</feature>
<evidence type="ECO:0000256" key="4">
    <source>
        <dbReference type="ARBA" id="ARBA00023136"/>
    </source>
</evidence>
<dbReference type="InterPro" id="IPR007016">
    <property type="entry name" value="O-antigen_ligase-rel_domated"/>
</dbReference>
<evidence type="ECO:0000313" key="8">
    <source>
        <dbReference type="Proteomes" id="UP000515498"/>
    </source>
</evidence>
<feature type="domain" description="O-antigen ligase-related" evidence="6">
    <location>
        <begin position="230"/>
        <end position="374"/>
    </location>
</feature>
<feature type="transmembrane region" description="Helical" evidence="5">
    <location>
        <begin position="45"/>
        <end position="65"/>
    </location>
</feature>
<keyword evidence="7" id="KW-0436">Ligase</keyword>
<feature type="transmembrane region" description="Helical" evidence="5">
    <location>
        <begin position="142"/>
        <end position="160"/>
    </location>
</feature>
<evidence type="ECO:0000256" key="1">
    <source>
        <dbReference type="ARBA" id="ARBA00004141"/>
    </source>
</evidence>
<protein>
    <submittedName>
        <fullName evidence="7">O-antigen ligase family protein</fullName>
    </submittedName>
</protein>
<feature type="transmembrane region" description="Helical" evidence="5">
    <location>
        <begin position="72"/>
        <end position="91"/>
    </location>
</feature>
<organism evidence="7 8">
    <name type="scientific">Mycolicibacterium fluoranthenivorans</name>
    <dbReference type="NCBI Taxonomy" id="258505"/>
    <lineage>
        <taxon>Bacteria</taxon>
        <taxon>Bacillati</taxon>
        <taxon>Actinomycetota</taxon>
        <taxon>Actinomycetes</taxon>
        <taxon>Mycobacteriales</taxon>
        <taxon>Mycobacteriaceae</taxon>
        <taxon>Mycolicibacterium</taxon>
    </lineage>
</organism>
<feature type="transmembrane region" description="Helical" evidence="5">
    <location>
        <begin position="401"/>
        <end position="418"/>
    </location>
</feature>
<dbReference type="GO" id="GO:0016874">
    <property type="term" value="F:ligase activity"/>
    <property type="evidence" value="ECO:0007669"/>
    <property type="project" value="UniProtKB-KW"/>
</dbReference>
<keyword evidence="4 5" id="KW-0472">Membrane</keyword>
<evidence type="ECO:0000256" key="2">
    <source>
        <dbReference type="ARBA" id="ARBA00022692"/>
    </source>
</evidence>
<dbReference type="PANTHER" id="PTHR37422:SF13">
    <property type="entry name" value="LIPOPOLYSACCHARIDE BIOSYNTHESIS PROTEIN PA4999-RELATED"/>
    <property type="match status" value="1"/>
</dbReference>
<dbReference type="EMBL" id="CP059894">
    <property type="protein sequence ID" value="QNJ92808.1"/>
    <property type="molecule type" value="Genomic_DNA"/>
</dbReference>
<feature type="transmembrane region" description="Helical" evidence="5">
    <location>
        <begin position="268"/>
        <end position="287"/>
    </location>
</feature>
<name>A0A7G8PEP2_9MYCO</name>
<evidence type="ECO:0000259" key="6">
    <source>
        <dbReference type="Pfam" id="PF04932"/>
    </source>
</evidence>
<feature type="transmembrane region" description="Helical" evidence="5">
    <location>
        <begin position="197"/>
        <end position="214"/>
    </location>
</feature>
<dbReference type="RefSeq" id="WP_187097089.1">
    <property type="nucleotide sequence ID" value="NZ_CP059894.1"/>
</dbReference>
<evidence type="ECO:0000313" key="7">
    <source>
        <dbReference type="EMBL" id="QNJ92808.1"/>
    </source>
</evidence>
<dbReference type="Proteomes" id="UP000515498">
    <property type="component" value="Chromosome"/>
</dbReference>
<evidence type="ECO:0000256" key="3">
    <source>
        <dbReference type="ARBA" id="ARBA00022989"/>
    </source>
</evidence>
<feature type="transmembrane region" description="Helical" evidence="5">
    <location>
        <begin position="359"/>
        <end position="380"/>
    </location>
</feature>
<keyword evidence="2 5" id="KW-0812">Transmembrane</keyword>
<accession>A0A7G8PEP2</accession>
<proteinExistence type="predicted"/>
<dbReference type="Pfam" id="PF04932">
    <property type="entry name" value="Wzy_C"/>
    <property type="match status" value="1"/>
</dbReference>
<feature type="transmembrane region" description="Helical" evidence="5">
    <location>
        <begin position="20"/>
        <end position="39"/>
    </location>
</feature>
<dbReference type="AlphaFoldDB" id="A0A7G8PEP2"/>
<dbReference type="InterPro" id="IPR051533">
    <property type="entry name" value="WaaL-like"/>
</dbReference>
<comment type="subcellular location">
    <subcellularLocation>
        <location evidence="1">Membrane</location>
        <topology evidence="1">Multi-pass membrane protein</topology>
    </subcellularLocation>
</comment>
<feature type="transmembrane region" description="Helical" evidence="5">
    <location>
        <begin position="221"/>
        <end position="239"/>
    </location>
</feature>
<sequence length="467" mass="50612">MTGSPHLAGHRLGDGRHTAWTTAPILAALLLLVATFLHSPLADDLPGNTFAILIALVIGATVLWMDVSPTRLRGVGAVEWAMALYLMWNAYSVIAPHEYSTVVPLDGLDYPPARFIMTGTVIPFLMYAVGRYAFDRPAAVRLSLWTVLALAAYSAWVSILEFTGPASWVWPRSIVDGSLPADQTWVGRAVGVVNQPVVNGLILILGFAIAITLMSRHGEPTWRRCLLLVVAVACGYGLYLTHTRAAWLSGVVMLVLGALLAKGYRSGFTAALGLIAAVVALNWSVFISSDRAAGGVGSQSEVWDRLNMIRTALWAFGQKPIEGWGINRFRAVNTFHHQQWAPEVPWRNGYGMPSHMNELGILAELGLIGLALWIGVLALIAHRLWDAYRTLPDGDICGKPLAVIGIIALATLLCTGSTVDLRFLDFPTAAVFLLVGIAVGWCDRHKREQAPIWDKAVTHAVSAAHPR</sequence>
<evidence type="ECO:0000256" key="5">
    <source>
        <dbReference type="SAM" id="Phobius"/>
    </source>
</evidence>
<dbReference type="GO" id="GO:0016020">
    <property type="term" value="C:membrane"/>
    <property type="evidence" value="ECO:0007669"/>
    <property type="project" value="UniProtKB-SubCell"/>
</dbReference>
<feature type="transmembrane region" description="Helical" evidence="5">
    <location>
        <begin position="424"/>
        <end position="442"/>
    </location>
</feature>
<dbReference type="PANTHER" id="PTHR37422">
    <property type="entry name" value="TEICHURONIC ACID BIOSYNTHESIS PROTEIN TUAE"/>
    <property type="match status" value="1"/>
</dbReference>
<reference evidence="7 8" key="1">
    <citation type="submission" date="2020-07" db="EMBL/GenBank/DDBJ databases">
        <title>Draft genome sequence of four isobutane-metabolizing strains capable of cometabolically degrading diverse ether contaminants.</title>
        <authorList>
            <person name="Chen W."/>
            <person name="Faulkner N."/>
            <person name="Smith C."/>
            <person name="Hyman M."/>
        </authorList>
    </citation>
    <scope>NUCLEOTIDE SEQUENCE [LARGE SCALE GENOMIC DNA]</scope>
    <source>
        <strain evidence="7 8">2A</strain>
    </source>
</reference>